<evidence type="ECO:0000256" key="4">
    <source>
        <dbReference type="NCBIfam" id="TIGR00655"/>
    </source>
</evidence>
<keyword evidence="1 3" id="KW-0554">One-carbon metabolism</keyword>
<comment type="function">
    <text evidence="3">Catalyzes the hydrolysis of 10-formyltetrahydrofolate (formyl-FH4) to formate and tetrahydrofolate (FH4).</text>
</comment>
<keyword evidence="8" id="KW-1185">Reference proteome</keyword>
<evidence type="ECO:0000259" key="6">
    <source>
        <dbReference type="Pfam" id="PF00551"/>
    </source>
</evidence>
<dbReference type="PATRIC" id="fig|36807.3.peg.2387"/>
<dbReference type="CDD" id="cd08648">
    <property type="entry name" value="FMT_core_Formyl-FH4-Hydrolase_C"/>
    <property type="match status" value="1"/>
</dbReference>
<protein>
    <recommendedName>
        <fullName evidence="3 4">Formyltetrahydrofolate deformylase</fullName>
        <ecNumber evidence="3 4">3.5.1.10</ecNumber>
    </recommendedName>
    <alternativeName>
        <fullName evidence="3">Formyl-FH(4) hydrolase</fullName>
    </alternativeName>
</protein>
<comment type="caution">
    <text evidence="7">The sequence shown here is derived from an EMBL/GenBank/DDBJ whole genome shotgun (WGS) entry which is preliminary data.</text>
</comment>
<dbReference type="EC" id="3.5.1.10" evidence="3 4"/>
<evidence type="ECO:0000256" key="3">
    <source>
        <dbReference type="HAMAP-Rule" id="MF_01927"/>
    </source>
</evidence>
<dbReference type="Pfam" id="PF00551">
    <property type="entry name" value="Formyl_trans_N"/>
    <property type="match status" value="1"/>
</dbReference>
<comment type="similarity">
    <text evidence="3">Belongs to the PurU family.</text>
</comment>
<dbReference type="NCBIfam" id="TIGR00655">
    <property type="entry name" value="PurU"/>
    <property type="match status" value="1"/>
</dbReference>
<dbReference type="EMBL" id="LRAD01000046">
    <property type="protein sequence ID" value="KXZ59314.1"/>
    <property type="molecule type" value="Genomic_DNA"/>
</dbReference>
<dbReference type="NCBIfam" id="NF004684">
    <property type="entry name" value="PRK06027.1"/>
    <property type="match status" value="1"/>
</dbReference>
<dbReference type="Proteomes" id="UP000075357">
    <property type="component" value="Unassembled WGS sequence"/>
</dbReference>
<dbReference type="PRINTS" id="PR01575">
    <property type="entry name" value="FFH4HYDRLASE"/>
</dbReference>
<dbReference type="CDD" id="cd04875">
    <property type="entry name" value="ACT_F4HF-DF"/>
    <property type="match status" value="1"/>
</dbReference>
<comment type="pathway">
    <text evidence="3">Purine metabolism; IMP biosynthesis via de novo pathway; formate from 10-formyl-5,6,7,8-tetrahydrofolate: step 1/1.</text>
</comment>
<dbReference type="UniPathway" id="UPA00074">
    <property type="reaction ID" value="UER00170"/>
</dbReference>
<dbReference type="PANTHER" id="PTHR42706">
    <property type="entry name" value="FORMYLTETRAHYDROFOLATE DEFORMYLASE"/>
    <property type="match status" value="1"/>
</dbReference>
<dbReference type="InterPro" id="IPR002376">
    <property type="entry name" value="Formyl_transf_N"/>
</dbReference>
<dbReference type="STRING" id="36807.Mlaev_02350"/>
<accession>A0A150HBF3</accession>
<evidence type="ECO:0000313" key="8">
    <source>
        <dbReference type="Proteomes" id="UP000075357"/>
    </source>
</evidence>
<dbReference type="InterPro" id="IPR004810">
    <property type="entry name" value="PurU"/>
</dbReference>
<dbReference type="InterPro" id="IPR044074">
    <property type="entry name" value="PurU_ACT"/>
</dbReference>
<dbReference type="PANTHER" id="PTHR42706:SF1">
    <property type="entry name" value="FORMYLTETRAHYDROFOLATE DEFORMYLASE 2, MITOCHONDRIAL"/>
    <property type="match status" value="1"/>
</dbReference>
<feature type="domain" description="Formyl transferase N-terminal" evidence="6">
    <location>
        <begin position="125"/>
        <end position="302"/>
    </location>
</feature>
<evidence type="ECO:0000256" key="2">
    <source>
        <dbReference type="ARBA" id="ARBA00022801"/>
    </source>
</evidence>
<evidence type="ECO:0000256" key="5">
    <source>
        <dbReference type="SAM" id="MobiDB-lite"/>
    </source>
</evidence>
<sequence length="320" mass="35203">MTAASGDGTGIPVNPVGTSAPIRQNRSMAPVHDPHLPADHACLIVHGSDKPGIVAAVSAMITRIGGNIVAFDQFSDDHRGGAYFQRVVFHRPDFALERPAIEIDIARTLADFELEWSLTDQSVPKRMAILASKQDHCLLDLLWRHRRGDLPVTIPMVISNHTTTAEDVRSFGVPFFHVPSVAGPDKSASEEEILKLLVGNVDFVVLARYMQILSPEFLERLGVPVINIHHSFLPAFIGAEPYKKAKERGVKLIGATSHYVTGDLDEGPIIEQDTVRVTHAESSAELARRGADVERQVLSRAVLWHAQDRVIRHGNHTIVF</sequence>
<reference evidence="7 8" key="1">
    <citation type="submission" date="2016-01" db="EMBL/GenBank/DDBJ databases">
        <title>Draft genome sequences of Microbacterium laevaniformans LCDC 91-0039 and the type strain of Microbacterium hominis LCDC 84-209.</title>
        <authorList>
            <person name="Bernier A.-M."/>
            <person name="Bernard K."/>
        </authorList>
    </citation>
    <scope>NUCLEOTIDE SEQUENCE [LARGE SCALE GENOMIC DNA]</scope>
    <source>
        <strain evidence="7 8">LCDC 91-0039</strain>
    </source>
</reference>
<feature type="region of interest" description="Disordered" evidence="5">
    <location>
        <begin position="1"/>
        <end position="21"/>
    </location>
</feature>
<comment type="catalytic activity">
    <reaction evidence="3">
        <text>(6R)-10-formyltetrahydrofolate + H2O = (6S)-5,6,7,8-tetrahydrofolate + formate + H(+)</text>
        <dbReference type="Rhea" id="RHEA:19833"/>
        <dbReference type="ChEBI" id="CHEBI:15377"/>
        <dbReference type="ChEBI" id="CHEBI:15378"/>
        <dbReference type="ChEBI" id="CHEBI:15740"/>
        <dbReference type="ChEBI" id="CHEBI:57453"/>
        <dbReference type="ChEBI" id="CHEBI:195366"/>
        <dbReference type="EC" id="3.5.1.10"/>
    </reaction>
</comment>
<feature type="active site" evidence="3">
    <location>
        <position position="265"/>
    </location>
</feature>
<name>A0A150HBF3_9MICO</name>
<evidence type="ECO:0000313" key="7">
    <source>
        <dbReference type="EMBL" id="KXZ59314.1"/>
    </source>
</evidence>
<dbReference type="SUPFAM" id="SSF55021">
    <property type="entry name" value="ACT-like"/>
    <property type="match status" value="1"/>
</dbReference>
<dbReference type="SUPFAM" id="SSF53328">
    <property type="entry name" value="Formyltransferase"/>
    <property type="match status" value="1"/>
</dbReference>
<dbReference type="InterPro" id="IPR045865">
    <property type="entry name" value="ACT-like_dom_sf"/>
</dbReference>
<keyword evidence="3" id="KW-0658">Purine biosynthesis</keyword>
<evidence type="ECO:0000256" key="1">
    <source>
        <dbReference type="ARBA" id="ARBA00022563"/>
    </source>
</evidence>
<dbReference type="InterPro" id="IPR036477">
    <property type="entry name" value="Formyl_transf_N_sf"/>
</dbReference>
<proteinExistence type="inferred from homology"/>
<dbReference type="GO" id="GO:0008864">
    <property type="term" value="F:formyltetrahydrofolate deformylase activity"/>
    <property type="evidence" value="ECO:0007669"/>
    <property type="project" value="UniProtKB-UniRule"/>
</dbReference>
<dbReference type="Gene3D" id="3.30.70.260">
    <property type="match status" value="1"/>
</dbReference>
<keyword evidence="2 3" id="KW-0378">Hydrolase</keyword>
<dbReference type="Gene3D" id="3.40.50.170">
    <property type="entry name" value="Formyl transferase, N-terminal domain"/>
    <property type="match status" value="1"/>
</dbReference>
<dbReference type="HAMAP" id="MF_01927">
    <property type="entry name" value="PurU"/>
    <property type="match status" value="1"/>
</dbReference>
<organism evidence="7 8">
    <name type="scientific">Microbacterium laevaniformans</name>
    <dbReference type="NCBI Taxonomy" id="36807"/>
    <lineage>
        <taxon>Bacteria</taxon>
        <taxon>Bacillati</taxon>
        <taxon>Actinomycetota</taxon>
        <taxon>Actinomycetes</taxon>
        <taxon>Micrococcales</taxon>
        <taxon>Microbacteriaceae</taxon>
        <taxon>Microbacterium</taxon>
    </lineage>
</organism>
<dbReference type="AlphaFoldDB" id="A0A150HBF3"/>
<gene>
    <name evidence="3 7" type="primary">purU</name>
    <name evidence="7" type="ORF">Mlaev_02350</name>
</gene>
<dbReference type="GO" id="GO:0006189">
    <property type="term" value="P:'de novo' IMP biosynthetic process"/>
    <property type="evidence" value="ECO:0007669"/>
    <property type="project" value="UniProtKB-UniRule"/>
</dbReference>
<dbReference type="InterPro" id="IPR041729">
    <property type="entry name" value="Formyl-FH4-Hydrolase_C"/>
</dbReference>
<dbReference type="PIRSF" id="PIRSF036480">
    <property type="entry name" value="FormyFH4_hydr"/>
    <property type="match status" value="1"/>
</dbReference>
<dbReference type="GO" id="GO:0006730">
    <property type="term" value="P:one-carbon metabolic process"/>
    <property type="evidence" value="ECO:0007669"/>
    <property type="project" value="UniProtKB-KW"/>
</dbReference>